<evidence type="ECO:0000256" key="3">
    <source>
        <dbReference type="ARBA" id="ARBA00012834"/>
    </source>
</evidence>
<comment type="catalytic activity">
    <reaction evidence="1">
        <text>[phosphatase 2A protein]-C-terminal L-leucine + S-adenosyl-L-methionine = [phosphatase 2A protein]-C-terminal L-leucine methyl ester + S-adenosyl-L-homocysteine</text>
        <dbReference type="Rhea" id="RHEA:48544"/>
        <dbReference type="Rhea" id="RHEA-COMP:12134"/>
        <dbReference type="Rhea" id="RHEA-COMP:12135"/>
        <dbReference type="ChEBI" id="CHEBI:57856"/>
        <dbReference type="ChEBI" id="CHEBI:59789"/>
        <dbReference type="ChEBI" id="CHEBI:90516"/>
        <dbReference type="ChEBI" id="CHEBI:90517"/>
        <dbReference type="EC" id="2.1.1.233"/>
    </reaction>
</comment>
<evidence type="ECO:0000256" key="6">
    <source>
        <dbReference type="ARBA" id="ARBA00022691"/>
    </source>
</evidence>
<keyword evidence="6" id="KW-0949">S-adenosyl-L-methionine</keyword>
<evidence type="ECO:0000256" key="2">
    <source>
        <dbReference type="ARBA" id="ARBA00010703"/>
    </source>
</evidence>
<keyword evidence="5" id="KW-0808">Transferase</keyword>
<sequence length="155" mass="18152">MNDIIHITNDIATEAKYSTVEMGYFDDPFIKHFINKKISERKSPEMNRGYYVRLKVITNMCCQFVKTHGHESQIINLGCGYDTLYWRLNQVFQIRYKMHVDLDLPEVIYSKTRKIQNNIHLSQVLGSIKKLKNGIVGEKYVAISCNVKNIEQFDN</sequence>
<dbReference type="SUPFAM" id="SSF53335">
    <property type="entry name" value="S-adenosyl-L-methionine-dependent methyltransferases"/>
    <property type="match status" value="1"/>
</dbReference>
<name>A0A177AR85_9BILA</name>
<accession>A0A177AR85</accession>
<proteinExistence type="inferred from homology"/>
<dbReference type="EMBL" id="LWCA01002417">
    <property type="protein sequence ID" value="OAF63883.1"/>
    <property type="molecule type" value="Genomic_DNA"/>
</dbReference>
<feature type="non-terminal residue" evidence="8">
    <location>
        <position position="155"/>
    </location>
</feature>
<evidence type="ECO:0000256" key="7">
    <source>
        <dbReference type="ARBA" id="ARBA00032526"/>
    </source>
</evidence>
<evidence type="ECO:0000256" key="1">
    <source>
        <dbReference type="ARBA" id="ARBA00000724"/>
    </source>
</evidence>
<dbReference type="AlphaFoldDB" id="A0A177AR85"/>
<dbReference type="GO" id="GO:0032259">
    <property type="term" value="P:methylation"/>
    <property type="evidence" value="ECO:0007669"/>
    <property type="project" value="UniProtKB-KW"/>
</dbReference>
<dbReference type="InterPro" id="IPR007213">
    <property type="entry name" value="Ppm1/Ppm2/Tcmp"/>
</dbReference>
<evidence type="ECO:0000313" key="9">
    <source>
        <dbReference type="Proteomes" id="UP000078046"/>
    </source>
</evidence>
<dbReference type="EC" id="2.1.1.233" evidence="3"/>
<gene>
    <name evidence="8" type="ORF">A3Q56_08417</name>
</gene>
<keyword evidence="4" id="KW-0489">Methyltransferase</keyword>
<dbReference type="PANTHER" id="PTHR13600">
    <property type="entry name" value="LEUCINE CARBOXYL METHYLTRANSFERASE"/>
    <property type="match status" value="1"/>
</dbReference>
<evidence type="ECO:0000313" key="8">
    <source>
        <dbReference type="EMBL" id="OAF63883.1"/>
    </source>
</evidence>
<dbReference type="PANTHER" id="PTHR13600:SF21">
    <property type="entry name" value="LEUCINE CARBOXYL METHYLTRANSFERASE 1"/>
    <property type="match status" value="1"/>
</dbReference>
<keyword evidence="9" id="KW-1185">Reference proteome</keyword>
<comment type="similarity">
    <text evidence="2">Belongs to the methyltransferase superfamily. LCMT family.</text>
</comment>
<dbReference type="Proteomes" id="UP000078046">
    <property type="component" value="Unassembled WGS sequence"/>
</dbReference>
<dbReference type="Gene3D" id="3.40.50.150">
    <property type="entry name" value="Vaccinia Virus protein VP39"/>
    <property type="match status" value="1"/>
</dbReference>
<dbReference type="Pfam" id="PF04072">
    <property type="entry name" value="LCM"/>
    <property type="match status" value="1"/>
</dbReference>
<dbReference type="InterPro" id="IPR029063">
    <property type="entry name" value="SAM-dependent_MTases_sf"/>
</dbReference>
<dbReference type="OrthoDB" id="203237at2759"/>
<organism evidence="8 9">
    <name type="scientific">Intoshia linei</name>
    <dbReference type="NCBI Taxonomy" id="1819745"/>
    <lineage>
        <taxon>Eukaryota</taxon>
        <taxon>Metazoa</taxon>
        <taxon>Spiralia</taxon>
        <taxon>Lophotrochozoa</taxon>
        <taxon>Mesozoa</taxon>
        <taxon>Orthonectida</taxon>
        <taxon>Rhopaluridae</taxon>
        <taxon>Intoshia</taxon>
    </lineage>
</organism>
<reference evidence="8 9" key="1">
    <citation type="submission" date="2016-04" db="EMBL/GenBank/DDBJ databases">
        <title>The genome of Intoshia linei affirms orthonectids as highly simplified spiralians.</title>
        <authorList>
            <person name="Mikhailov K.V."/>
            <person name="Slusarev G.S."/>
            <person name="Nikitin M.A."/>
            <person name="Logacheva M.D."/>
            <person name="Penin A."/>
            <person name="Aleoshin V."/>
            <person name="Panchin Y.V."/>
        </authorList>
    </citation>
    <scope>NUCLEOTIDE SEQUENCE [LARGE SCALE GENOMIC DNA]</scope>
    <source>
        <strain evidence="8">Intl2013</strain>
        <tissue evidence="8">Whole animal</tissue>
    </source>
</reference>
<protein>
    <recommendedName>
        <fullName evidence="3">[phosphatase 2A protein]-leucine-carboxy methyltransferase</fullName>
        <ecNumber evidence="3">2.1.1.233</ecNumber>
    </recommendedName>
    <alternativeName>
        <fullName evidence="7">[Phosphatase 2A protein]-leucine-carboxy methyltransferase 1</fullName>
    </alternativeName>
</protein>
<comment type="caution">
    <text evidence="8">The sequence shown here is derived from an EMBL/GenBank/DDBJ whole genome shotgun (WGS) entry which is preliminary data.</text>
</comment>
<evidence type="ECO:0000256" key="4">
    <source>
        <dbReference type="ARBA" id="ARBA00022603"/>
    </source>
</evidence>
<evidence type="ECO:0000256" key="5">
    <source>
        <dbReference type="ARBA" id="ARBA00022679"/>
    </source>
</evidence>
<dbReference type="GO" id="GO:0018423">
    <property type="term" value="F:protein C-terminal leucine carboxyl O-methyltransferase activity"/>
    <property type="evidence" value="ECO:0007669"/>
    <property type="project" value="UniProtKB-EC"/>
</dbReference>
<dbReference type="InterPro" id="IPR016651">
    <property type="entry name" value="LCMT1"/>
</dbReference>